<dbReference type="Gene3D" id="3.40.190.10">
    <property type="entry name" value="Periplasmic binding protein-like II"/>
    <property type="match status" value="1"/>
</dbReference>
<dbReference type="AlphaFoldDB" id="A0A220UEV3"/>
<dbReference type="CDD" id="cd00995">
    <property type="entry name" value="PBP2_NikA_DppA_OppA_like"/>
    <property type="match status" value="1"/>
</dbReference>
<dbReference type="Gene3D" id="3.90.76.10">
    <property type="entry name" value="Dipeptide-binding Protein, Domain 1"/>
    <property type="match status" value="1"/>
</dbReference>
<dbReference type="InterPro" id="IPR000914">
    <property type="entry name" value="SBP_5_dom"/>
</dbReference>
<dbReference type="KEGG" id="brv:CFK39_12115"/>
<keyword evidence="5" id="KW-1185">Reference proteome</keyword>
<dbReference type="Proteomes" id="UP000198398">
    <property type="component" value="Chromosome"/>
</dbReference>
<evidence type="ECO:0000256" key="2">
    <source>
        <dbReference type="SAM" id="MobiDB-lite"/>
    </source>
</evidence>
<feature type="domain" description="Solute-binding protein family 5" evidence="3">
    <location>
        <begin position="110"/>
        <end position="455"/>
    </location>
</feature>
<accession>A0A220UEV3</accession>
<dbReference type="RefSeq" id="WP_089065676.1">
    <property type="nucleotide sequence ID" value="NZ_CP022316.1"/>
</dbReference>
<dbReference type="PANTHER" id="PTHR30290">
    <property type="entry name" value="PERIPLASMIC BINDING COMPONENT OF ABC TRANSPORTER"/>
    <property type="match status" value="1"/>
</dbReference>
<dbReference type="PIRSF" id="PIRSF002741">
    <property type="entry name" value="MppA"/>
    <property type="match status" value="1"/>
</dbReference>
<dbReference type="GO" id="GO:0042597">
    <property type="term" value="C:periplasmic space"/>
    <property type="evidence" value="ECO:0007669"/>
    <property type="project" value="UniProtKB-ARBA"/>
</dbReference>
<dbReference type="PROSITE" id="PS51318">
    <property type="entry name" value="TAT"/>
    <property type="match status" value="1"/>
</dbReference>
<feature type="compositionally biased region" description="Gly residues" evidence="2">
    <location>
        <begin position="40"/>
        <end position="52"/>
    </location>
</feature>
<dbReference type="InterPro" id="IPR030678">
    <property type="entry name" value="Peptide/Ni-bd"/>
</dbReference>
<dbReference type="InterPro" id="IPR006311">
    <property type="entry name" value="TAT_signal"/>
</dbReference>
<keyword evidence="1" id="KW-0732">Signal</keyword>
<evidence type="ECO:0000256" key="1">
    <source>
        <dbReference type="ARBA" id="ARBA00022729"/>
    </source>
</evidence>
<evidence type="ECO:0000313" key="5">
    <source>
        <dbReference type="Proteomes" id="UP000198398"/>
    </source>
</evidence>
<dbReference type="Pfam" id="PF00496">
    <property type="entry name" value="SBP_bac_5"/>
    <property type="match status" value="1"/>
</dbReference>
<dbReference type="SUPFAM" id="SSF53850">
    <property type="entry name" value="Periplasmic binding protein-like II"/>
    <property type="match status" value="1"/>
</dbReference>
<reference evidence="5" key="1">
    <citation type="submission" date="2017-07" db="EMBL/GenBank/DDBJ databases">
        <title>Brachybacterium sp. VR2415.</title>
        <authorList>
            <person name="Tak E.J."/>
            <person name="Bae J.-W."/>
        </authorList>
    </citation>
    <scope>NUCLEOTIDE SEQUENCE [LARGE SCALE GENOMIC DNA]</scope>
    <source>
        <strain evidence="5">VR2415</strain>
    </source>
</reference>
<protein>
    <submittedName>
        <fullName evidence="4">ABC transporter substrate-binding protein</fullName>
    </submittedName>
</protein>
<dbReference type="InterPro" id="IPR039424">
    <property type="entry name" value="SBP_5"/>
</dbReference>
<dbReference type="GO" id="GO:0015833">
    <property type="term" value="P:peptide transport"/>
    <property type="evidence" value="ECO:0007669"/>
    <property type="project" value="TreeGrafter"/>
</dbReference>
<sequence length="545" mass="58345">MISNSTGRLGRRGFLRGSAAIAGAAGIVAGIGACAPTDSGGSGSGSDGGGAPAGEADPDGHLTAAISYELGTNGYDPMTTSAALTIAVNWHTLEGLTELHPVTREVYAALGTEVPTADGTSVDVTLRDGAVFHDGSPVTTEDVVFSFERVLDPENASLYAQFVPFIESVEKKDDTTVTFTLTTPTGVFAERLSTVKIVPRAAVEADPKAFDSDPIGTGPWKMTDSGAASKIVEFERFEDYTGPMPAKAATMSWQIIPDAATRTNALQSETVQAIDSVPYLSIDQLAATADVESVGGFGLLFAMFNNAPDNPFNDVRNRQAFLYAIDMDKVIETGLSGQATAASCFVQEDHPNYKEASTVYSLDAEKAKSLFAETGLTSLRMLVTDHGWVQQCTPIIQESLTALGIEVAFEQKQSADVYNTVDSDPDSYDVMVAPGDPSVFGNDPDLLMRWWYGNDVWTENRMHWKGVGAYDEVQELLAQGLESTDVSEQEEIWGQLFDLLSDEVPLYPLFHRKAPTAWNGSTLIDFEPISLTGLSFIDVSTTNSA</sequence>
<feature type="region of interest" description="Disordered" evidence="2">
    <location>
        <begin position="38"/>
        <end position="60"/>
    </location>
</feature>
<gene>
    <name evidence="4" type="ORF">CFK39_12115</name>
</gene>
<evidence type="ECO:0000259" key="3">
    <source>
        <dbReference type="Pfam" id="PF00496"/>
    </source>
</evidence>
<dbReference type="PANTHER" id="PTHR30290:SF38">
    <property type="entry name" value="D,D-DIPEPTIDE-BINDING PERIPLASMIC PROTEIN DDPA-RELATED"/>
    <property type="match status" value="1"/>
</dbReference>
<dbReference type="Gene3D" id="3.10.105.10">
    <property type="entry name" value="Dipeptide-binding Protein, Domain 3"/>
    <property type="match status" value="1"/>
</dbReference>
<organism evidence="4 5">
    <name type="scientific">Brachybacterium avium</name>
    <dbReference type="NCBI Taxonomy" id="2017485"/>
    <lineage>
        <taxon>Bacteria</taxon>
        <taxon>Bacillati</taxon>
        <taxon>Actinomycetota</taxon>
        <taxon>Actinomycetes</taxon>
        <taxon>Micrococcales</taxon>
        <taxon>Dermabacteraceae</taxon>
        <taxon>Brachybacterium</taxon>
    </lineage>
</organism>
<dbReference type="OrthoDB" id="9796817at2"/>
<proteinExistence type="predicted"/>
<dbReference type="EMBL" id="CP022316">
    <property type="protein sequence ID" value="ASK66436.1"/>
    <property type="molecule type" value="Genomic_DNA"/>
</dbReference>
<evidence type="ECO:0000313" key="4">
    <source>
        <dbReference type="EMBL" id="ASK66436.1"/>
    </source>
</evidence>
<dbReference type="GO" id="GO:1904680">
    <property type="term" value="F:peptide transmembrane transporter activity"/>
    <property type="evidence" value="ECO:0007669"/>
    <property type="project" value="TreeGrafter"/>
</dbReference>
<dbReference type="GO" id="GO:0043190">
    <property type="term" value="C:ATP-binding cassette (ABC) transporter complex"/>
    <property type="evidence" value="ECO:0007669"/>
    <property type="project" value="InterPro"/>
</dbReference>
<name>A0A220UEV3_9MICO</name>